<keyword evidence="1 3" id="KW-0378">Hydrolase</keyword>
<dbReference type="GO" id="GO:0016787">
    <property type="term" value="F:hydrolase activity"/>
    <property type="evidence" value="ECO:0007669"/>
    <property type="project" value="UniProtKB-KW"/>
</dbReference>
<evidence type="ECO:0000313" key="3">
    <source>
        <dbReference type="EMBL" id="QDU60810.1"/>
    </source>
</evidence>
<accession>A0A518B1E6</accession>
<dbReference type="InterPro" id="IPR012338">
    <property type="entry name" value="Beta-lactam/transpept-like"/>
</dbReference>
<evidence type="ECO:0000259" key="2">
    <source>
        <dbReference type="Pfam" id="PF00144"/>
    </source>
</evidence>
<sequence length="369" mass="40637">MTDQLTAATQLIEEGIASGLHLGAQLYVSHRGRVVTDLALGESSPGTPMTPDSIMVWLSATKPMVAVMFAKLWTEGLVALDAPVADVVPEFAQHGKETITFRHLLTHTAGLRPVKLRRDAMSFEEQVEAVCATTIKPNWRPGYRAAYDPQFTWLILGEAIRRLRQRPLSDVLRKELFEPLGMSDCWLGMPDDIFDAVESRIGAMPRTDGGTAVGSTLSTRAACTDVWPAGGAYGPMRQLANFYEMLLRRGEHEGTAFLSSPLVEAITARHRVRLLDENFKEVIDWGLGFVLDSKRADQHDLPYGYGPHASPRTFGHSGYQSSCAYADPEHDLVVAFVFNGMPGEGNHRRRARELNEAIYVELGLGSGNS</sequence>
<dbReference type="InterPro" id="IPR001466">
    <property type="entry name" value="Beta-lactam-related"/>
</dbReference>
<organism evidence="3 4">
    <name type="scientific">Kolteria novifilia</name>
    <dbReference type="NCBI Taxonomy" id="2527975"/>
    <lineage>
        <taxon>Bacteria</taxon>
        <taxon>Pseudomonadati</taxon>
        <taxon>Planctomycetota</taxon>
        <taxon>Planctomycetia</taxon>
        <taxon>Kolteriales</taxon>
        <taxon>Kolteriaceae</taxon>
        <taxon>Kolteria</taxon>
    </lineage>
</organism>
<dbReference type="Pfam" id="PF00144">
    <property type="entry name" value="Beta-lactamase"/>
    <property type="match status" value="1"/>
</dbReference>
<name>A0A518B1E6_9BACT</name>
<dbReference type="PANTHER" id="PTHR43283">
    <property type="entry name" value="BETA-LACTAMASE-RELATED"/>
    <property type="match status" value="1"/>
</dbReference>
<dbReference type="Proteomes" id="UP000317093">
    <property type="component" value="Chromosome"/>
</dbReference>
<dbReference type="EC" id="3.1.1.-" evidence="3"/>
<dbReference type="InterPro" id="IPR050789">
    <property type="entry name" value="Diverse_Enzym_Activities"/>
</dbReference>
<dbReference type="SUPFAM" id="SSF56601">
    <property type="entry name" value="beta-lactamase/transpeptidase-like"/>
    <property type="match status" value="1"/>
</dbReference>
<dbReference type="Gene3D" id="3.40.710.10">
    <property type="entry name" value="DD-peptidase/beta-lactamase superfamily"/>
    <property type="match status" value="1"/>
</dbReference>
<dbReference type="EMBL" id="CP036279">
    <property type="protein sequence ID" value="QDU60810.1"/>
    <property type="molecule type" value="Genomic_DNA"/>
</dbReference>
<evidence type="ECO:0000256" key="1">
    <source>
        <dbReference type="ARBA" id="ARBA00022801"/>
    </source>
</evidence>
<feature type="domain" description="Beta-lactamase-related" evidence="2">
    <location>
        <begin position="10"/>
        <end position="354"/>
    </location>
</feature>
<evidence type="ECO:0000313" key="4">
    <source>
        <dbReference type="Proteomes" id="UP000317093"/>
    </source>
</evidence>
<protein>
    <submittedName>
        <fullName evidence="3">Esterase EstB</fullName>
        <ecNumber evidence="3">3.1.1.-</ecNumber>
    </submittedName>
</protein>
<proteinExistence type="predicted"/>
<dbReference type="KEGG" id="knv:Pan216_16620"/>
<dbReference type="PANTHER" id="PTHR43283:SF11">
    <property type="entry name" value="BETA-LACTAMASE-RELATED DOMAIN-CONTAINING PROTEIN"/>
    <property type="match status" value="1"/>
</dbReference>
<dbReference type="RefSeq" id="WP_419193392.1">
    <property type="nucleotide sequence ID" value="NZ_CP036279.1"/>
</dbReference>
<keyword evidence="4" id="KW-1185">Reference proteome</keyword>
<gene>
    <name evidence="3" type="primary">estB</name>
    <name evidence="3" type="ORF">Pan216_16620</name>
</gene>
<reference evidence="3 4" key="1">
    <citation type="submission" date="2019-02" db="EMBL/GenBank/DDBJ databases">
        <title>Deep-cultivation of Planctomycetes and their phenomic and genomic characterization uncovers novel biology.</title>
        <authorList>
            <person name="Wiegand S."/>
            <person name="Jogler M."/>
            <person name="Boedeker C."/>
            <person name="Pinto D."/>
            <person name="Vollmers J."/>
            <person name="Rivas-Marin E."/>
            <person name="Kohn T."/>
            <person name="Peeters S.H."/>
            <person name="Heuer A."/>
            <person name="Rast P."/>
            <person name="Oberbeckmann S."/>
            <person name="Bunk B."/>
            <person name="Jeske O."/>
            <person name="Meyerdierks A."/>
            <person name="Storesund J.E."/>
            <person name="Kallscheuer N."/>
            <person name="Luecker S."/>
            <person name="Lage O.M."/>
            <person name="Pohl T."/>
            <person name="Merkel B.J."/>
            <person name="Hornburger P."/>
            <person name="Mueller R.-W."/>
            <person name="Bruemmer F."/>
            <person name="Labrenz M."/>
            <person name="Spormann A.M."/>
            <person name="Op den Camp H."/>
            <person name="Overmann J."/>
            <person name="Amann R."/>
            <person name="Jetten M.S.M."/>
            <person name="Mascher T."/>
            <person name="Medema M.H."/>
            <person name="Devos D.P."/>
            <person name="Kaster A.-K."/>
            <person name="Ovreas L."/>
            <person name="Rohde M."/>
            <person name="Galperin M.Y."/>
            <person name="Jogler C."/>
        </authorList>
    </citation>
    <scope>NUCLEOTIDE SEQUENCE [LARGE SCALE GENOMIC DNA]</scope>
    <source>
        <strain evidence="3 4">Pan216</strain>
    </source>
</reference>
<dbReference type="AlphaFoldDB" id="A0A518B1E6"/>